<comment type="caution">
    <text evidence="1">The sequence shown here is derived from an EMBL/GenBank/DDBJ whole genome shotgun (WGS) entry which is preliminary data.</text>
</comment>
<reference evidence="1 2" key="1">
    <citation type="submission" date="2020-08" db="EMBL/GenBank/DDBJ databases">
        <title>Genomic Encyclopedia of Type Strains, Phase IV (KMG-IV): sequencing the most valuable type-strain genomes for metagenomic binning, comparative biology and taxonomic classification.</title>
        <authorList>
            <person name="Goeker M."/>
        </authorList>
    </citation>
    <scope>NUCLEOTIDE SEQUENCE [LARGE SCALE GENOMIC DNA]</scope>
    <source>
        <strain evidence="1 2">DSM 29007</strain>
    </source>
</reference>
<dbReference type="GO" id="GO:0007165">
    <property type="term" value="P:signal transduction"/>
    <property type="evidence" value="ECO:0007669"/>
    <property type="project" value="InterPro"/>
</dbReference>
<protein>
    <recommendedName>
        <fullName evidence="3">TIR domain-containing protein</fullName>
    </recommendedName>
</protein>
<evidence type="ECO:0000313" key="2">
    <source>
        <dbReference type="Proteomes" id="UP000582837"/>
    </source>
</evidence>
<keyword evidence="2" id="KW-1185">Reference proteome</keyword>
<dbReference type="SUPFAM" id="SSF52200">
    <property type="entry name" value="Toll/Interleukin receptor TIR domain"/>
    <property type="match status" value="1"/>
</dbReference>
<name>A0A841GX53_9BACT</name>
<sequence length="399" mass="44021">MSPSAPLQILLFRHPDDTDVAPYEEAIVGALQGGKAAGGYFTSGEDLGIQLEVFSAAPPDSPAGTLDRVCHTLIVVLVDDSFVDTGDSALWMWLGACWDHVAASDGRHGMQALPMEERIGNRFVARHSALSKLQVRPVQELGERALRPTMLALRTLHDCRVLLAGGLPTVPGHPTGFLRLFISHAKVDGLPLAHALMHQIASMPWLSSFYDARDIREGANWQRELEEGVGSSLIVMLRTDIYDSRHWCQQEVLWSDEYATPAVLVDARTSLHLPANSLPFDRVPTVRIPDGNLMRVIFVALREGLRFLYFVRMVEEMRTDARLPAPVELRVFSYPPGMSALLRACRTLAAVDPATPRYILYPDPPLRAGMYEAAQALVTVHGDGVYLVTPDTLVTMSRP</sequence>
<dbReference type="RefSeq" id="WP_170035662.1">
    <property type="nucleotide sequence ID" value="NZ_JABDTL010000001.1"/>
</dbReference>
<gene>
    <name evidence="1" type="ORF">HNQ61_001884</name>
</gene>
<dbReference type="Gene3D" id="3.40.50.10140">
    <property type="entry name" value="Toll/interleukin-1 receptor homology (TIR) domain"/>
    <property type="match status" value="1"/>
</dbReference>
<dbReference type="InterPro" id="IPR035897">
    <property type="entry name" value="Toll_tir_struct_dom_sf"/>
</dbReference>
<accession>A0A841GX53</accession>
<evidence type="ECO:0000313" key="1">
    <source>
        <dbReference type="EMBL" id="MBB6070265.1"/>
    </source>
</evidence>
<dbReference type="AlphaFoldDB" id="A0A841GX53"/>
<evidence type="ECO:0008006" key="3">
    <source>
        <dbReference type="Google" id="ProtNLM"/>
    </source>
</evidence>
<proteinExistence type="predicted"/>
<dbReference type="Proteomes" id="UP000582837">
    <property type="component" value="Unassembled WGS sequence"/>
</dbReference>
<organism evidence="1 2">
    <name type="scientific">Longimicrobium terrae</name>
    <dbReference type="NCBI Taxonomy" id="1639882"/>
    <lineage>
        <taxon>Bacteria</taxon>
        <taxon>Pseudomonadati</taxon>
        <taxon>Gemmatimonadota</taxon>
        <taxon>Longimicrobiia</taxon>
        <taxon>Longimicrobiales</taxon>
        <taxon>Longimicrobiaceae</taxon>
        <taxon>Longimicrobium</taxon>
    </lineage>
</organism>
<dbReference type="EMBL" id="JACHIA010000004">
    <property type="protein sequence ID" value="MBB6070265.1"/>
    <property type="molecule type" value="Genomic_DNA"/>
</dbReference>